<dbReference type="Proteomes" id="UP000287352">
    <property type="component" value="Unassembled WGS sequence"/>
</dbReference>
<proteinExistence type="predicted"/>
<dbReference type="Pfam" id="PF22785">
    <property type="entry name" value="Tc-R-P"/>
    <property type="match status" value="1"/>
</dbReference>
<sequence>MRAPLYTVQGVSTGKVSIMARPRGGDWLLDEAKALRASGVDILISLLTPAEEREFDLAEEAAFCHQQGITYLSLAIPDRCVPPFSEPTFVFLKQLKGSLAEGKHLTFHCRQGLGRAVLMAASVLVLTGLAPEQAFDLLSRARGYVVPETEEQRAWVVAFSQHQRSG</sequence>
<dbReference type="RefSeq" id="WP_126581067.1">
    <property type="nucleotide sequence ID" value="NZ_BIFR01000001.1"/>
</dbReference>
<name>A0A402A3A1_9CHLR</name>
<evidence type="ECO:0000259" key="1">
    <source>
        <dbReference type="PROSITE" id="PS50056"/>
    </source>
</evidence>
<evidence type="ECO:0000313" key="2">
    <source>
        <dbReference type="EMBL" id="GCE13552.1"/>
    </source>
</evidence>
<gene>
    <name evidence="2" type="ORF">KTT_34110</name>
</gene>
<dbReference type="InterPro" id="IPR000387">
    <property type="entry name" value="Tyr_Pase_dom"/>
</dbReference>
<keyword evidence="3" id="KW-1185">Reference proteome</keyword>
<dbReference type="SUPFAM" id="SSF52799">
    <property type="entry name" value="(Phosphotyrosine protein) phosphatases II"/>
    <property type="match status" value="1"/>
</dbReference>
<accession>A0A402A3A1</accession>
<dbReference type="InterPro" id="IPR029021">
    <property type="entry name" value="Prot-tyrosine_phosphatase-like"/>
</dbReference>
<dbReference type="EMBL" id="BIFR01000001">
    <property type="protein sequence ID" value="GCE13552.1"/>
    <property type="molecule type" value="Genomic_DNA"/>
</dbReference>
<organism evidence="2 3">
    <name type="scientific">Tengunoibacter tsumagoiensis</name>
    <dbReference type="NCBI Taxonomy" id="2014871"/>
    <lineage>
        <taxon>Bacteria</taxon>
        <taxon>Bacillati</taxon>
        <taxon>Chloroflexota</taxon>
        <taxon>Ktedonobacteria</taxon>
        <taxon>Ktedonobacterales</taxon>
        <taxon>Dictyobacteraceae</taxon>
        <taxon>Tengunoibacter</taxon>
    </lineage>
</organism>
<protein>
    <recommendedName>
        <fullName evidence="1">Tyrosine specific protein phosphatases domain-containing protein</fullName>
    </recommendedName>
</protein>
<dbReference type="OrthoDB" id="196319at2"/>
<reference evidence="3" key="1">
    <citation type="submission" date="2018-12" db="EMBL/GenBank/DDBJ databases">
        <title>Tengunoibacter tsumagoiensis gen. nov., sp. nov., Dictyobacter kobayashii sp. nov., D. alpinus sp. nov., and D. joshuensis sp. nov. and description of Dictyobacteraceae fam. nov. within the order Ktedonobacterales isolated from Tengu-no-mugimeshi.</title>
        <authorList>
            <person name="Wang C.M."/>
            <person name="Zheng Y."/>
            <person name="Sakai Y."/>
            <person name="Toyoda A."/>
            <person name="Minakuchi Y."/>
            <person name="Abe K."/>
            <person name="Yokota A."/>
            <person name="Yabe S."/>
        </authorList>
    </citation>
    <scope>NUCLEOTIDE SEQUENCE [LARGE SCALE GENOMIC DNA]</scope>
    <source>
        <strain evidence="3">Uno3</strain>
    </source>
</reference>
<dbReference type="AlphaFoldDB" id="A0A402A3A1"/>
<feature type="domain" description="Tyrosine specific protein phosphatases" evidence="1">
    <location>
        <begin position="89"/>
        <end position="153"/>
    </location>
</feature>
<comment type="caution">
    <text evidence="2">The sequence shown here is derived from an EMBL/GenBank/DDBJ whole genome shotgun (WGS) entry which is preliminary data.</text>
</comment>
<dbReference type="PROSITE" id="PS50056">
    <property type="entry name" value="TYR_PHOSPHATASE_2"/>
    <property type="match status" value="1"/>
</dbReference>
<evidence type="ECO:0000313" key="3">
    <source>
        <dbReference type="Proteomes" id="UP000287352"/>
    </source>
</evidence>
<dbReference type="Gene3D" id="3.90.190.10">
    <property type="entry name" value="Protein tyrosine phosphatase superfamily"/>
    <property type="match status" value="1"/>
</dbReference>